<dbReference type="Proteomes" id="UP000230607">
    <property type="component" value="Chromosome 1"/>
</dbReference>
<proteinExistence type="predicted"/>
<evidence type="ECO:0000313" key="1">
    <source>
        <dbReference type="EMBL" id="SMH70674.1"/>
    </source>
</evidence>
<keyword evidence="2" id="KW-1185">Reference proteome</keyword>
<name>A0A2H1FD34_9ARCH</name>
<evidence type="ECO:0000313" key="2">
    <source>
        <dbReference type="Proteomes" id="UP000230607"/>
    </source>
</evidence>
<protein>
    <submittedName>
        <fullName evidence="1">Uncharacterized protein</fullName>
    </submittedName>
</protein>
<organism evidence="1 2">
    <name type="scientific">Candidatus Nitrosotalea okcheonensis</name>
    <dbReference type="NCBI Taxonomy" id="1903276"/>
    <lineage>
        <taxon>Archaea</taxon>
        <taxon>Nitrososphaerota</taxon>
        <taxon>Nitrososphaeria</taxon>
        <taxon>Nitrosotaleales</taxon>
        <taxon>Nitrosotaleaceae</taxon>
        <taxon>Nitrosotalea</taxon>
    </lineage>
</organism>
<dbReference type="AlphaFoldDB" id="A0A2H1FD34"/>
<sequence>MPQKTSSVIREEIINKYIVGKKCLKSTKQGFARDTMFGLGMIFSITCHKT</sequence>
<dbReference type="EMBL" id="LT841358">
    <property type="protein sequence ID" value="SMH70674.1"/>
    <property type="molecule type" value="Genomic_DNA"/>
</dbReference>
<reference evidence="2" key="1">
    <citation type="submission" date="2017-03" db="EMBL/GenBank/DDBJ databases">
        <authorList>
            <person name="Herbold C."/>
        </authorList>
    </citation>
    <scope>NUCLEOTIDE SEQUENCE [LARGE SCALE GENOMIC DNA]</scope>
</reference>
<accession>A0A2H1FD34</accession>
<gene>
    <name evidence="1" type="ORF">NCS_10481</name>
</gene>